<dbReference type="OrthoDB" id="5319015at2759"/>
<gene>
    <name evidence="2" type="ORF">M231_03910</name>
</gene>
<reference evidence="2 3" key="1">
    <citation type="submission" date="2016-06" db="EMBL/GenBank/DDBJ databases">
        <title>Evolution of pathogenesis and genome organization in the Tremellales.</title>
        <authorList>
            <person name="Cuomo C."/>
            <person name="Litvintseva A."/>
            <person name="Heitman J."/>
            <person name="Chen Y."/>
            <person name="Sun S."/>
            <person name="Springer D."/>
            <person name="Dromer F."/>
            <person name="Young S."/>
            <person name="Zeng Q."/>
            <person name="Chapman S."/>
            <person name="Gujja S."/>
            <person name="Saif S."/>
            <person name="Birren B."/>
        </authorList>
    </citation>
    <scope>NUCLEOTIDE SEQUENCE [LARGE SCALE GENOMIC DNA]</scope>
    <source>
        <strain evidence="2 3">ATCC 28783</strain>
    </source>
</reference>
<dbReference type="PANTHER" id="PTHR38644:SF1">
    <property type="entry name" value="EXPRESSED PROTEIN"/>
    <property type="match status" value="1"/>
</dbReference>
<dbReference type="InParanoid" id="A0A4Q1BM19"/>
<proteinExistence type="predicted"/>
<dbReference type="PANTHER" id="PTHR38644">
    <property type="entry name" value="EXPRESSED PROTEIN"/>
    <property type="match status" value="1"/>
</dbReference>
<name>A0A4Q1BM19_TREME</name>
<keyword evidence="3" id="KW-1185">Reference proteome</keyword>
<protein>
    <submittedName>
        <fullName evidence="2">Uncharacterized protein</fullName>
    </submittedName>
</protein>
<feature type="transmembrane region" description="Helical" evidence="1">
    <location>
        <begin position="590"/>
        <end position="610"/>
    </location>
</feature>
<dbReference type="AlphaFoldDB" id="A0A4Q1BM19"/>
<dbReference type="STRING" id="5217.A0A4Q1BM19"/>
<organism evidence="2 3">
    <name type="scientific">Tremella mesenterica</name>
    <name type="common">Jelly fungus</name>
    <dbReference type="NCBI Taxonomy" id="5217"/>
    <lineage>
        <taxon>Eukaryota</taxon>
        <taxon>Fungi</taxon>
        <taxon>Dikarya</taxon>
        <taxon>Basidiomycota</taxon>
        <taxon>Agaricomycotina</taxon>
        <taxon>Tremellomycetes</taxon>
        <taxon>Tremellales</taxon>
        <taxon>Tremellaceae</taxon>
        <taxon>Tremella</taxon>
    </lineage>
</organism>
<dbReference type="VEuPathDB" id="FungiDB:TREMEDRAFT_44343"/>
<dbReference type="Proteomes" id="UP000289152">
    <property type="component" value="Unassembled WGS sequence"/>
</dbReference>
<keyword evidence="1" id="KW-0472">Membrane</keyword>
<evidence type="ECO:0000256" key="1">
    <source>
        <dbReference type="SAM" id="Phobius"/>
    </source>
</evidence>
<evidence type="ECO:0000313" key="3">
    <source>
        <dbReference type="Proteomes" id="UP000289152"/>
    </source>
</evidence>
<dbReference type="EMBL" id="SDIL01000041">
    <property type="protein sequence ID" value="RXK38854.1"/>
    <property type="molecule type" value="Genomic_DNA"/>
</dbReference>
<sequence>MLRSDVALRNRRVILFWPLNQTGFRSRSFKVLVRPRQILPFLVHPCPRPPIRRSPSSSRTWAALASNNEAHEGDVSYPPALQSVRSPFNHAAWLENIQNLLQDEIGAPEEWVARVRNAITELSTPYHTRIGVYGDRLAAPRDLVTALVQDPMSDTTSTRQLLDRRKGEEDYAFHISHSPELSTSASSLAKPSSWLQTGDCEILEVAREYQSSSSTLSDLLRADFILLILDPIRLLEAPSISPLIPYLFRRGGVQLVVNGPLPPGTPENLLEKTLSKQIKAAMLANDIIPSPDIPFSFVDSTRAIEALDALSYALNASDGLPDTRSLAFQTFQTSFLASNIGNLQIFLLSRLRTSRPPADWRAVQVGRLALNHANDILQEERNIISEIEAVIDDLRRSAIEAATRVQSKSVVGRGIDGGLIQGGVEDILMDVRQDLKRDLGARYTFLQLALLGAADDLGSDLASTIRARFGTSLQQNITFEAGQLAEVQAQLSRTADETVRKLSSPQSYTCPSHPLTSPVLLNHLSALSLSIPPLSPTSLHHALRQRRDELLAACLPRLHKAASRSVLASYAIASSSIMSTWIMAVPPIQVISPGLALGLGLLSVLSSIALGQRQWNRAQKVFWRDWERSTKVIREDLQNEFSLTVQSQVIAKPLTAADGLRSLIEKRRRRLDRVQDKLIALSPSINPQTS</sequence>
<keyword evidence="1" id="KW-0812">Transmembrane</keyword>
<keyword evidence="1" id="KW-1133">Transmembrane helix</keyword>
<evidence type="ECO:0000313" key="2">
    <source>
        <dbReference type="EMBL" id="RXK38854.1"/>
    </source>
</evidence>
<comment type="caution">
    <text evidence="2">The sequence shown here is derived from an EMBL/GenBank/DDBJ whole genome shotgun (WGS) entry which is preliminary data.</text>
</comment>
<accession>A0A4Q1BM19</accession>